<evidence type="ECO:0000256" key="4">
    <source>
        <dbReference type="RuleBase" id="RU003718"/>
    </source>
</evidence>
<dbReference type="Gene3D" id="3.40.50.2000">
    <property type="entry name" value="Glycogen Phosphorylase B"/>
    <property type="match status" value="2"/>
</dbReference>
<keyword evidence="3" id="KW-0045">Antibiotic biosynthesis</keyword>
<reference evidence="5 6" key="1">
    <citation type="submission" date="2014-06" db="EMBL/GenBank/DDBJ databases">
        <title>Saccharopolyspora rectivirgula DSM-43113 Genome sequencing.</title>
        <authorList>
            <person name="Barrera C."/>
            <person name="Millon L."/>
            <person name="Rognon B."/>
            <person name="Zaugg C."/>
            <person name="Monod M."/>
        </authorList>
    </citation>
    <scope>NUCLEOTIDE SEQUENCE [LARGE SCALE GENOMIC DNA]</scope>
    <source>
        <strain evidence="5 6">DSM 43113</strain>
    </source>
</reference>
<dbReference type="GO" id="GO:0016758">
    <property type="term" value="F:hexosyltransferase activity"/>
    <property type="evidence" value="ECO:0007669"/>
    <property type="project" value="InterPro"/>
</dbReference>
<keyword evidence="4" id="KW-0328">Glycosyltransferase</keyword>
<evidence type="ECO:0000256" key="1">
    <source>
        <dbReference type="ARBA" id="ARBA00009995"/>
    </source>
</evidence>
<sequence>MMRSTVPAHIAFMTIPAHGHINPGLGLVRELVSRGHRVTCPTTEEFGPKVRRTGAEPVFHTSVLPSPSSPNQKWPEELPAVQELFLRETERVVAQLEEAYAGDRPDLILYDIAAFQAPVLAHRWGVPYLQLSPTHVAFEGIEQQFDVQATPELAKVQAEYDAYLARQGVELDFTALTTPPRCIVTIPRSFQYRADTVSDACTFVGPLLTEPEEPWQRPDDRPVLLISMGSAYTKVPEFYRTCLAAFGGLDWHVVMSIGRMVDPAELGEIPDNVEIHPWVPQRAVLAQADLFITHAGMGGICEALSHGVPMVAAPQAAEQFANAARLEELGLGRQVDSGSVSPEQLRETALAVHADPAVHRRLRAVRQEIAEAGGLQRAVEIVESMLPAAG</sequence>
<dbReference type="Proteomes" id="UP000031419">
    <property type="component" value="Unassembled WGS sequence"/>
</dbReference>
<dbReference type="PROSITE" id="PS00375">
    <property type="entry name" value="UDPGT"/>
    <property type="match status" value="1"/>
</dbReference>
<dbReference type="PANTHER" id="PTHR48050">
    <property type="entry name" value="STEROL 3-BETA-GLUCOSYLTRANSFERASE"/>
    <property type="match status" value="1"/>
</dbReference>
<keyword evidence="2 4" id="KW-0808">Transferase</keyword>
<dbReference type="InterPro" id="IPR050426">
    <property type="entry name" value="Glycosyltransferase_28"/>
</dbReference>
<evidence type="ECO:0000313" key="6">
    <source>
        <dbReference type="Proteomes" id="UP000031419"/>
    </source>
</evidence>
<dbReference type="SUPFAM" id="SSF53756">
    <property type="entry name" value="UDP-Glycosyltransferase/glycogen phosphorylase"/>
    <property type="match status" value="1"/>
</dbReference>
<dbReference type="InterPro" id="IPR002213">
    <property type="entry name" value="UDP_glucos_trans"/>
</dbReference>
<evidence type="ECO:0000256" key="3">
    <source>
        <dbReference type="ARBA" id="ARBA00023194"/>
    </source>
</evidence>
<keyword evidence="6" id="KW-1185">Reference proteome</keyword>
<dbReference type="OrthoDB" id="6620093at2"/>
<proteinExistence type="inferred from homology"/>
<protein>
    <submittedName>
        <fullName evidence="5">Uncharacterized protein</fullName>
    </submittedName>
</protein>
<dbReference type="InterPro" id="IPR006326">
    <property type="entry name" value="UDPGT_MGT-like"/>
</dbReference>
<accession>A0A073AUH8</accession>
<dbReference type="PANTHER" id="PTHR48050:SF13">
    <property type="entry name" value="STEROL 3-BETA-GLUCOSYLTRANSFERASE UGT80A2"/>
    <property type="match status" value="1"/>
</dbReference>
<dbReference type="eggNOG" id="COG1819">
    <property type="taxonomic scope" value="Bacteria"/>
</dbReference>
<dbReference type="STRING" id="28042.GU90_17040"/>
<dbReference type="FunFam" id="3.40.50.2000:FF:000072">
    <property type="entry name" value="Glycosyl transferase"/>
    <property type="match status" value="1"/>
</dbReference>
<dbReference type="Pfam" id="PF00201">
    <property type="entry name" value="UDPGT"/>
    <property type="match status" value="1"/>
</dbReference>
<name>A0A073AUH8_9PSEU</name>
<dbReference type="GO" id="GO:0017000">
    <property type="term" value="P:antibiotic biosynthetic process"/>
    <property type="evidence" value="ECO:0007669"/>
    <property type="project" value="UniProtKB-KW"/>
</dbReference>
<comment type="caution">
    <text evidence="5">The sequence shown here is derived from an EMBL/GenBank/DDBJ whole genome shotgun (WGS) entry which is preliminary data.</text>
</comment>
<dbReference type="AlphaFoldDB" id="A0A073AUH8"/>
<evidence type="ECO:0000313" key="5">
    <source>
        <dbReference type="EMBL" id="KEI43448.1"/>
    </source>
</evidence>
<gene>
    <name evidence="5" type="ORF">GU90_17040</name>
</gene>
<organism evidence="5 6">
    <name type="scientific">Saccharopolyspora rectivirgula</name>
    <dbReference type="NCBI Taxonomy" id="28042"/>
    <lineage>
        <taxon>Bacteria</taxon>
        <taxon>Bacillati</taxon>
        <taxon>Actinomycetota</taxon>
        <taxon>Actinomycetes</taxon>
        <taxon>Pseudonocardiales</taxon>
        <taxon>Pseudonocardiaceae</taxon>
        <taxon>Saccharopolyspora</taxon>
    </lineage>
</organism>
<dbReference type="CDD" id="cd03784">
    <property type="entry name" value="GT1_Gtf-like"/>
    <property type="match status" value="1"/>
</dbReference>
<evidence type="ECO:0000256" key="2">
    <source>
        <dbReference type="ARBA" id="ARBA00022679"/>
    </source>
</evidence>
<dbReference type="GO" id="GO:0008194">
    <property type="term" value="F:UDP-glycosyltransferase activity"/>
    <property type="evidence" value="ECO:0007669"/>
    <property type="project" value="InterPro"/>
</dbReference>
<dbReference type="EMBL" id="JNVU01000039">
    <property type="protein sequence ID" value="KEI43448.1"/>
    <property type="molecule type" value="Genomic_DNA"/>
</dbReference>
<dbReference type="NCBIfam" id="TIGR01426">
    <property type="entry name" value="MGT"/>
    <property type="match status" value="1"/>
</dbReference>
<dbReference type="InterPro" id="IPR035595">
    <property type="entry name" value="UDP_glycos_trans_CS"/>
</dbReference>
<comment type="similarity">
    <text evidence="1 4">Belongs to the UDP-glycosyltransferase family.</text>
</comment>